<gene>
    <name evidence="1" type="ORF">RF11_07366</name>
</gene>
<name>A0A0C2M0U2_THEKT</name>
<proteinExistence type="predicted"/>
<dbReference type="Proteomes" id="UP000031668">
    <property type="component" value="Unassembled WGS sequence"/>
</dbReference>
<accession>A0A0C2M0U2</accession>
<reference evidence="1 2" key="1">
    <citation type="journal article" date="2014" name="Genome Biol. Evol.">
        <title>The genome of the myxosporean Thelohanellus kitauei shows adaptations to nutrient acquisition within its fish host.</title>
        <authorList>
            <person name="Yang Y."/>
            <person name="Xiong J."/>
            <person name="Zhou Z."/>
            <person name="Huo F."/>
            <person name="Miao W."/>
            <person name="Ran C."/>
            <person name="Liu Y."/>
            <person name="Zhang J."/>
            <person name="Feng J."/>
            <person name="Wang M."/>
            <person name="Wang M."/>
            <person name="Wang L."/>
            <person name="Yao B."/>
        </authorList>
    </citation>
    <scope>NUCLEOTIDE SEQUENCE [LARGE SCALE GENOMIC DNA]</scope>
    <source>
        <strain evidence="1">Wuqing</strain>
    </source>
</reference>
<comment type="caution">
    <text evidence="1">The sequence shown here is derived from an EMBL/GenBank/DDBJ whole genome shotgun (WGS) entry which is preliminary data.</text>
</comment>
<evidence type="ECO:0000313" key="1">
    <source>
        <dbReference type="EMBL" id="KII60605.1"/>
    </source>
</evidence>
<organism evidence="1 2">
    <name type="scientific">Thelohanellus kitauei</name>
    <name type="common">Myxosporean</name>
    <dbReference type="NCBI Taxonomy" id="669202"/>
    <lineage>
        <taxon>Eukaryota</taxon>
        <taxon>Metazoa</taxon>
        <taxon>Cnidaria</taxon>
        <taxon>Myxozoa</taxon>
        <taxon>Myxosporea</taxon>
        <taxon>Bivalvulida</taxon>
        <taxon>Platysporina</taxon>
        <taxon>Myxobolidae</taxon>
        <taxon>Thelohanellus</taxon>
    </lineage>
</organism>
<keyword evidence="2" id="KW-1185">Reference proteome</keyword>
<dbReference type="AlphaFoldDB" id="A0A0C2M0U2"/>
<evidence type="ECO:0000313" key="2">
    <source>
        <dbReference type="Proteomes" id="UP000031668"/>
    </source>
</evidence>
<sequence>MRTAEQEVLEELLTFFMKDKPLVSLSVSITDKQRFELLVPKGHIGLLTLRKYQIFTRSPSHDSIPRHIKFRTYLEVESRQSLREHRISRNGPNILLSNIITRDTLLPLSTEAPQALECVLLTRRLGVCLLKDNVGICMSSQNNNSDRDCHVAGLGFKV</sequence>
<dbReference type="EMBL" id="JWZT01005556">
    <property type="protein sequence ID" value="KII60605.1"/>
    <property type="molecule type" value="Genomic_DNA"/>
</dbReference>
<protein>
    <submittedName>
        <fullName evidence="1">Uncharacterized protein</fullName>
    </submittedName>
</protein>